<dbReference type="PANTHER" id="PTHR43649:SF33">
    <property type="entry name" value="POLYGALACTURONAN_RHAMNOGALACTURONAN-BINDING PROTEIN YTCQ"/>
    <property type="match status" value="1"/>
</dbReference>
<comment type="caution">
    <text evidence="8">The sequence shown here is derived from an EMBL/GenBank/DDBJ whole genome shotgun (WGS) entry which is preliminary data.</text>
</comment>
<keyword evidence="1" id="KW-1003">Cell membrane</keyword>
<dbReference type="AlphaFoldDB" id="A0A7X0RRU9"/>
<evidence type="ECO:0000256" key="3">
    <source>
        <dbReference type="ARBA" id="ARBA00023136"/>
    </source>
</evidence>
<accession>A0A7X0RRU9</accession>
<dbReference type="SUPFAM" id="SSF53850">
    <property type="entry name" value="Periplasmic binding protein-like II"/>
    <property type="match status" value="1"/>
</dbReference>
<keyword evidence="9" id="KW-1185">Reference proteome</keyword>
<sequence length="451" mass="49354">MAKWKVTSAALIGMIALTACSNSNNDNGTNPSSSPMAKETASSSSSTSAEAKPVTIVYESWTPYKEDMDKIVAEYKTVHPEVTVDIRLHANFSEYLTAVKTAFASGDAPDLLAFDSPTSLANLKDQIEPIDEYAAKAWGDGWKDKFIHSTLADVSLDGKTMGIPMHISPGGLIWYNKTMLDEYGIVEPKTYDELKKASDTLRQHGKQPLLLGAKDSWIVIDTFQTILNDFAPGKQYDAYAKKIPFTDPDVVKAFDFWKKMFADKVFQDDAFSMTEYMDVYNAFIDTQAGAFESNGAWNLDIYANADLKAKVDATEWGVMPFPDLNGDGKAPPTLSTVGGYALSKSGKNKEAAFEFLKFMTTEKGLQIMMDHFLATPPTKDPVELTVALSPNAKANRDRIGEIVSQTAPVHRGIGNAKVAEKMYEVLSKVAYGKMNGADAAAEVQKTIDSAR</sequence>
<organism evidence="8 9">
    <name type="scientific">Cohnella nanjingensis</name>
    <dbReference type="NCBI Taxonomy" id="1387779"/>
    <lineage>
        <taxon>Bacteria</taxon>
        <taxon>Bacillati</taxon>
        <taxon>Bacillota</taxon>
        <taxon>Bacilli</taxon>
        <taxon>Bacillales</taxon>
        <taxon>Paenibacillaceae</taxon>
        <taxon>Cohnella</taxon>
    </lineage>
</organism>
<proteinExistence type="predicted"/>
<feature type="chain" id="PRO_5039189153" evidence="7">
    <location>
        <begin position="22"/>
        <end position="451"/>
    </location>
</feature>
<dbReference type="InterPro" id="IPR050490">
    <property type="entry name" value="Bact_solute-bd_prot1"/>
</dbReference>
<keyword evidence="4" id="KW-0564">Palmitate</keyword>
<evidence type="ECO:0000313" key="9">
    <source>
        <dbReference type="Proteomes" id="UP000547209"/>
    </source>
</evidence>
<dbReference type="Gene3D" id="3.40.190.10">
    <property type="entry name" value="Periplasmic binding protein-like II"/>
    <property type="match status" value="2"/>
</dbReference>
<keyword evidence="2 7" id="KW-0732">Signal</keyword>
<feature type="signal peptide" evidence="7">
    <location>
        <begin position="1"/>
        <end position="21"/>
    </location>
</feature>
<evidence type="ECO:0000256" key="4">
    <source>
        <dbReference type="ARBA" id="ARBA00023139"/>
    </source>
</evidence>
<dbReference type="PANTHER" id="PTHR43649">
    <property type="entry name" value="ARABINOSE-BINDING PROTEIN-RELATED"/>
    <property type="match status" value="1"/>
</dbReference>
<name>A0A7X0RRU9_9BACL</name>
<dbReference type="Pfam" id="PF01547">
    <property type="entry name" value="SBP_bac_1"/>
    <property type="match status" value="1"/>
</dbReference>
<keyword evidence="5" id="KW-0449">Lipoprotein</keyword>
<evidence type="ECO:0000256" key="1">
    <source>
        <dbReference type="ARBA" id="ARBA00022475"/>
    </source>
</evidence>
<gene>
    <name evidence="8" type="ORF">H7C19_11310</name>
</gene>
<evidence type="ECO:0000256" key="2">
    <source>
        <dbReference type="ARBA" id="ARBA00022729"/>
    </source>
</evidence>
<dbReference type="InterPro" id="IPR006059">
    <property type="entry name" value="SBP"/>
</dbReference>
<evidence type="ECO:0000256" key="7">
    <source>
        <dbReference type="SAM" id="SignalP"/>
    </source>
</evidence>
<dbReference type="EMBL" id="JACJVP010000019">
    <property type="protein sequence ID" value="MBB6671265.1"/>
    <property type="molecule type" value="Genomic_DNA"/>
</dbReference>
<feature type="region of interest" description="Disordered" evidence="6">
    <location>
        <begin position="23"/>
        <end position="47"/>
    </location>
</feature>
<dbReference type="Proteomes" id="UP000547209">
    <property type="component" value="Unassembled WGS sequence"/>
</dbReference>
<protein>
    <submittedName>
        <fullName evidence="8">Extracellular solute-binding protein</fullName>
    </submittedName>
</protein>
<evidence type="ECO:0000256" key="6">
    <source>
        <dbReference type="SAM" id="MobiDB-lite"/>
    </source>
</evidence>
<dbReference type="PROSITE" id="PS51257">
    <property type="entry name" value="PROKAR_LIPOPROTEIN"/>
    <property type="match status" value="1"/>
</dbReference>
<reference evidence="8 9" key="1">
    <citation type="submission" date="2020-08" db="EMBL/GenBank/DDBJ databases">
        <title>Cohnella phylogeny.</title>
        <authorList>
            <person name="Dunlap C."/>
        </authorList>
    </citation>
    <scope>NUCLEOTIDE SEQUENCE [LARGE SCALE GENOMIC DNA]</scope>
    <source>
        <strain evidence="8 9">DSM 28246</strain>
    </source>
</reference>
<evidence type="ECO:0000313" key="8">
    <source>
        <dbReference type="EMBL" id="MBB6671265.1"/>
    </source>
</evidence>
<evidence type="ECO:0000256" key="5">
    <source>
        <dbReference type="ARBA" id="ARBA00023288"/>
    </source>
</evidence>
<feature type="compositionally biased region" description="Low complexity" evidence="6">
    <location>
        <begin position="32"/>
        <end position="47"/>
    </location>
</feature>
<keyword evidence="3" id="KW-0472">Membrane</keyword>